<evidence type="ECO:0000313" key="3">
    <source>
        <dbReference type="EMBL" id="SKC68410.1"/>
    </source>
</evidence>
<gene>
    <name evidence="3" type="ORF">SAMN06295973_2820</name>
</gene>
<reference evidence="3 4" key="1">
    <citation type="submission" date="2017-02" db="EMBL/GenBank/DDBJ databases">
        <authorList>
            <person name="Varghese N."/>
            <person name="Submissions S."/>
        </authorList>
    </citation>
    <scope>NUCLEOTIDE SEQUENCE [LARGE SCALE GENOMIC DNA]</scope>
    <source>
        <strain evidence="3 4">VKM Ac-1787</strain>
    </source>
</reference>
<dbReference type="PANTHER" id="PTHR30204:SF97">
    <property type="entry name" value="MERR FAMILY REGULATORY PROTEIN"/>
    <property type="match status" value="1"/>
</dbReference>
<name>A0ABY1LNG8_9MICO</name>
<dbReference type="Proteomes" id="UP000190827">
    <property type="component" value="Unassembled WGS sequence"/>
</dbReference>
<dbReference type="PROSITE" id="PS00552">
    <property type="entry name" value="HTH_MERR_1"/>
    <property type="match status" value="1"/>
</dbReference>
<organism evidence="3 4">
    <name type="scientific">Plantibacter cousiniae</name>
    <name type="common">nom. nud.</name>
    <dbReference type="NCBI Taxonomy" id="199709"/>
    <lineage>
        <taxon>Bacteria</taxon>
        <taxon>Bacillati</taxon>
        <taxon>Actinomycetota</taxon>
        <taxon>Actinomycetes</taxon>
        <taxon>Micrococcales</taxon>
        <taxon>Microbacteriaceae</taxon>
        <taxon>Plantibacter</taxon>
    </lineage>
</organism>
<feature type="domain" description="HTH merR-type" evidence="2">
    <location>
        <begin position="1"/>
        <end position="71"/>
    </location>
</feature>
<comment type="caution">
    <text evidence="3">The sequence shown here is derived from an EMBL/GenBank/DDBJ whole genome shotgun (WGS) entry which is preliminary data.</text>
</comment>
<dbReference type="EMBL" id="FUZO01000002">
    <property type="protein sequence ID" value="SKC68410.1"/>
    <property type="molecule type" value="Genomic_DNA"/>
</dbReference>
<dbReference type="PROSITE" id="PS50937">
    <property type="entry name" value="HTH_MERR_2"/>
    <property type="match status" value="1"/>
</dbReference>
<dbReference type="InterPro" id="IPR011256">
    <property type="entry name" value="Reg_factor_effector_dom_sf"/>
</dbReference>
<evidence type="ECO:0000313" key="4">
    <source>
        <dbReference type="Proteomes" id="UP000190827"/>
    </source>
</evidence>
<dbReference type="SUPFAM" id="SSF46955">
    <property type="entry name" value="Putative DNA-binding domain"/>
    <property type="match status" value="1"/>
</dbReference>
<evidence type="ECO:0000259" key="2">
    <source>
        <dbReference type="PROSITE" id="PS50937"/>
    </source>
</evidence>
<keyword evidence="1 3" id="KW-0238">DNA-binding</keyword>
<dbReference type="InterPro" id="IPR009061">
    <property type="entry name" value="DNA-bd_dom_put_sf"/>
</dbReference>
<accession>A0ABY1LNG8</accession>
<keyword evidence="4" id="KW-1185">Reference proteome</keyword>
<dbReference type="InterPro" id="IPR000551">
    <property type="entry name" value="MerR-type_HTH_dom"/>
</dbReference>
<dbReference type="Gene3D" id="1.10.1660.10">
    <property type="match status" value="1"/>
</dbReference>
<sequence>MLHIGEFAGMTGLSVKALRHYDEKGVLVPADVDPDSGYRRYGEEQVRSGVIVKALRDAGVPLAAVGVSVAGADPSTALDVHHRLVLEQREQEDHAFAQARSVVASLAAPVEIVERELPPQPYVGRVLTVPRGDEEAVTDDDANEQFSQLFVALQEAGVGPTGTFWTALRPGEQGAVEIVCCWPTSSQLEPTWGGDETTVDVLPQRTELAAVWRSEPGVELPEGSTHPAVVALFDAIAERGITMPTTELRQRVLGQTADEYTVEVSITLP</sequence>
<evidence type="ECO:0000256" key="1">
    <source>
        <dbReference type="ARBA" id="ARBA00023125"/>
    </source>
</evidence>
<dbReference type="Pfam" id="PF00376">
    <property type="entry name" value="MerR"/>
    <property type="match status" value="1"/>
</dbReference>
<protein>
    <submittedName>
        <fullName evidence="3">DNA-binding transcriptional regulator, MerR family</fullName>
    </submittedName>
</protein>
<proteinExistence type="predicted"/>
<dbReference type="SMART" id="SM00422">
    <property type="entry name" value="HTH_MERR"/>
    <property type="match status" value="1"/>
</dbReference>
<dbReference type="PANTHER" id="PTHR30204">
    <property type="entry name" value="REDOX-CYCLING DRUG-SENSING TRANSCRIPTIONAL ACTIVATOR SOXR"/>
    <property type="match status" value="1"/>
</dbReference>
<dbReference type="GO" id="GO:0003677">
    <property type="term" value="F:DNA binding"/>
    <property type="evidence" value="ECO:0007669"/>
    <property type="project" value="UniProtKB-KW"/>
</dbReference>
<dbReference type="InterPro" id="IPR047057">
    <property type="entry name" value="MerR_fam"/>
</dbReference>
<dbReference type="Gene3D" id="3.20.80.10">
    <property type="entry name" value="Regulatory factor, effector binding domain"/>
    <property type="match status" value="1"/>
</dbReference>
<dbReference type="RefSeq" id="WP_079706565.1">
    <property type="nucleotide sequence ID" value="NZ_FUZO01000002.1"/>
</dbReference>